<evidence type="ECO:0000256" key="2">
    <source>
        <dbReference type="ARBA" id="ARBA00022448"/>
    </source>
</evidence>
<comment type="subcellular location">
    <subcellularLocation>
        <location evidence="1">Periplasm</location>
    </subcellularLocation>
</comment>
<evidence type="ECO:0000256" key="4">
    <source>
        <dbReference type="ARBA" id="ARBA00022764"/>
    </source>
</evidence>
<dbReference type="AlphaFoldDB" id="J9GKP9"/>
<evidence type="ECO:0000313" key="5">
    <source>
        <dbReference type="EMBL" id="EJX00260.1"/>
    </source>
</evidence>
<keyword evidence="3" id="KW-0732">Signal</keyword>
<name>J9GKP9_9ZZZZ</name>
<protein>
    <submittedName>
        <fullName evidence="5">Spermidine/putrescine-binding periplasmic protein</fullName>
    </submittedName>
</protein>
<dbReference type="GO" id="GO:0015846">
    <property type="term" value="P:polyamine transport"/>
    <property type="evidence" value="ECO:0007669"/>
    <property type="project" value="InterPro"/>
</dbReference>
<dbReference type="SUPFAM" id="SSF53850">
    <property type="entry name" value="Periplasmic binding protein-like II"/>
    <property type="match status" value="1"/>
</dbReference>
<feature type="non-terminal residue" evidence="5">
    <location>
        <position position="201"/>
    </location>
</feature>
<reference evidence="5" key="1">
    <citation type="journal article" date="2012" name="PLoS ONE">
        <title>Gene sets for utilization of primary and secondary nutrition supplies in the distal gut of endangered iberian lynx.</title>
        <authorList>
            <person name="Alcaide M."/>
            <person name="Messina E."/>
            <person name="Richter M."/>
            <person name="Bargiela R."/>
            <person name="Peplies J."/>
            <person name="Huws S.A."/>
            <person name="Newbold C.J."/>
            <person name="Golyshin P.N."/>
            <person name="Simon M.A."/>
            <person name="Lopez G."/>
            <person name="Yakimov M.M."/>
            <person name="Ferrer M."/>
        </authorList>
    </citation>
    <scope>NUCLEOTIDE SEQUENCE</scope>
</reference>
<gene>
    <name evidence="5" type="ORF">EVA_11633</name>
</gene>
<keyword evidence="4" id="KW-0574">Periplasm</keyword>
<dbReference type="PROSITE" id="PS51257">
    <property type="entry name" value="PROKAR_LIPOPROTEIN"/>
    <property type="match status" value="1"/>
</dbReference>
<comment type="caution">
    <text evidence="5">The sequence shown here is derived from an EMBL/GenBank/DDBJ whole genome shotgun (WGS) entry which is preliminary data.</text>
</comment>
<dbReference type="InterPro" id="IPR006059">
    <property type="entry name" value="SBP"/>
</dbReference>
<dbReference type="Pfam" id="PF13416">
    <property type="entry name" value="SBP_bac_8"/>
    <property type="match status" value="1"/>
</dbReference>
<keyword evidence="2" id="KW-0813">Transport</keyword>
<dbReference type="GO" id="GO:0019808">
    <property type="term" value="F:polyamine binding"/>
    <property type="evidence" value="ECO:0007669"/>
    <property type="project" value="InterPro"/>
</dbReference>
<dbReference type="InterPro" id="IPR001188">
    <property type="entry name" value="Sperm_putr-bd"/>
</dbReference>
<dbReference type="EMBL" id="AMCI01003453">
    <property type="protein sequence ID" value="EJX00260.1"/>
    <property type="molecule type" value="Genomic_DNA"/>
</dbReference>
<evidence type="ECO:0000256" key="1">
    <source>
        <dbReference type="ARBA" id="ARBA00004418"/>
    </source>
</evidence>
<sequence length="201" mass="22810">MKKKLLAVSTVLALALTLVLTGCGSSADNLVLNVYNWGEYISDGSEDSLDTVRAFEEWYEETYGTPVTVNYTTFASNEDMYNKISSGAVSYDVIIPSDYMISRMREEGMLQPLNFDNIPNYQYIEDTFRGLYYDPDNQYSVPYTYGIVGIIYDANVVDEADIGSWDLMWNEKYANKILQYNNSRDAFGTAMYKLGIDVNTT</sequence>
<dbReference type="PRINTS" id="PR00909">
    <property type="entry name" value="SPERMDNBNDNG"/>
</dbReference>
<accession>J9GKP9</accession>
<dbReference type="GO" id="GO:0042597">
    <property type="term" value="C:periplasmic space"/>
    <property type="evidence" value="ECO:0007669"/>
    <property type="project" value="UniProtKB-SubCell"/>
</dbReference>
<evidence type="ECO:0000256" key="3">
    <source>
        <dbReference type="ARBA" id="ARBA00022729"/>
    </source>
</evidence>
<dbReference type="PANTHER" id="PTHR30222">
    <property type="entry name" value="SPERMIDINE/PUTRESCINE-BINDING PERIPLASMIC PROTEIN"/>
    <property type="match status" value="1"/>
</dbReference>
<organism evidence="5">
    <name type="scientific">gut metagenome</name>
    <dbReference type="NCBI Taxonomy" id="749906"/>
    <lineage>
        <taxon>unclassified sequences</taxon>
        <taxon>metagenomes</taxon>
        <taxon>organismal metagenomes</taxon>
    </lineage>
</organism>
<dbReference type="Gene3D" id="3.40.190.10">
    <property type="entry name" value="Periplasmic binding protein-like II"/>
    <property type="match status" value="1"/>
</dbReference>
<dbReference type="PANTHER" id="PTHR30222:SF17">
    <property type="entry name" value="SPERMIDINE_PUTRESCINE-BINDING PERIPLASMIC PROTEIN"/>
    <property type="match status" value="1"/>
</dbReference>
<proteinExistence type="predicted"/>